<protein>
    <submittedName>
        <fullName evidence="1">Uncharacterized protein</fullName>
    </submittedName>
</protein>
<dbReference type="EMBL" id="PRDM01000003">
    <property type="protein sequence ID" value="MBE8726493.1"/>
    <property type="molecule type" value="Genomic_DNA"/>
</dbReference>
<proteinExistence type="predicted"/>
<comment type="caution">
    <text evidence="1">The sequence shown here is derived from an EMBL/GenBank/DDBJ whole genome shotgun (WGS) entry which is preliminary data.</text>
</comment>
<organism evidence="1 2">
    <name type="scientific">Flavobacterium hungaricum</name>
    <dbReference type="NCBI Taxonomy" id="2082725"/>
    <lineage>
        <taxon>Bacteria</taxon>
        <taxon>Pseudomonadati</taxon>
        <taxon>Bacteroidota</taxon>
        <taxon>Flavobacteriia</taxon>
        <taxon>Flavobacteriales</taxon>
        <taxon>Flavobacteriaceae</taxon>
        <taxon>Flavobacterium</taxon>
    </lineage>
</organism>
<name>A0ABR9TMA8_9FLAO</name>
<reference evidence="1 2" key="1">
    <citation type="submission" date="2018-07" db="EMBL/GenBank/DDBJ databases">
        <title>Genome assembly of strain KB82.</title>
        <authorList>
            <person name="Kukolya J."/>
            <person name="Horvath B."/>
            <person name="Nagy I."/>
            <person name="Toth A."/>
        </authorList>
    </citation>
    <scope>NUCLEOTIDE SEQUENCE [LARGE SCALE GENOMIC DNA]</scope>
    <source>
        <strain evidence="1 2">Kb82</strain>
    </source>
</reference>
<gene>
    <name evidence="1" type="ORF">C4F50_16340</name>
</gene>
<keyword evidence="2" id="KW-1185">Reference proteome</keyword>
<evidence type="ECO:0000313" key="1">
    <source>
        <dbReference type="EMBL" id="MBE8726493.1"/>
    </source>
</evidence>
<sequence>MTFFSCEKKRSKIIKGDIFINETGLYYSKSINIVLKEYNDGSLTYGVSDKDNKLIYQQSVFISFAKNQDWLIYVDNQENIWFYSSDIQTTNVLMRDSLNNYKLKNFCKESIKVPEKLLKELSNSSKDFCFTKFDSVSD</sequence>
<dbReference type="Proteomes" id="UP000640614">
    <property type="component" value="Unassembled WGS sequence"/>
</dbReference>
<accession>A0ABR9TMA8</accession>
<evidence type="ECO:0000313" key="2">
    <source>
        <dbReference type="Proteomes" id="UP000640614"/>
    </source>
</evidence>